<evidence type="ECO:0000313" key="3">
    <source>
        <dbReference type="Proteomes" id="UP000240996"/>
    </source>
</evidence>
<evidence type="ECO:0000256" key="1">
    <source>
        <dbReference type="SAM" id="Phobius"/>
    </source>
</evidence>
<feature type="transmembrane region" description="Helical" evidence="1">
    <location>
        <begin position="244"/>
        <end position="262"/>
    </location>
</feature>
<accession>A0A2T4YR72</accession>
<feature type="transmembrane region" description="Helical" evidence="1">
    <location>
        <begin position="268"/>
        <end position="286"/>
    </location>
</feature>
<proteinExistence type="predicted"/>
<evidence type="ECO:0008006" key="4">
    <source>
        <dbReference type="Google" id="ProtNLM"/>
    </source>
</evidence>
<feature type="transmembrane region" description="Helical" evidence="1">
    <location>
        <begin position="100"/>
        <end position="117"/>
    </location>
</feature>
<organism evidence="2 3">
    <name type="scientific">Sphingomonas aerolata</name>
    <dbReference type="NCBI Taxonomy" id="185951"/>
    <lineage>
        <taxon>Bacteria</taxon>
        <taxon>Pseudomonadati</taxon>
        <taxon>Pseudomonadota</taxon>
        <taxon>Alphaproteobacteria</taxon>
        <taxon>Sphingomonadales</taxon>
        <taxon>Sphingomonadaceae</taxon>
        <taxon>Sphingomonas</taxon>
    </lineage>
</organism>
<comment type="caution">
    <text evidence="2">The sequence shown here is derived from an EMBL/GenBank/DDBJ whole genome shotgun (WGS) entry which is preliminary data.</text>
</comment>
<feature type="transmembrane region" description="Helical" evidence="1">
    <location>
        <begin position="176"/>
        <end position="202"/>
    </location>
</feature>
<keyword evidence="1" id="KW-1133">Transmembrane helix</keyword>
<sequence length="517" mass="56964">MPRSTITRQDAPPPGSWWSTPWFAVLISLTLAVPLLRPAVAPLIDIYGHLARFAIDARIDSSPYFHQWFAVQWRLSGNLGMDLLVAAAEPLLDVVETTKIALIAAAVLTAAGMLAVAKEAHGRIPPSAFFALPLTFGMPFQYGFLNYTLSIAFAFPLIALWMRLGRGRRYRLRTAVFLPLGLLLWVTHVAGWGAFCVAVFAIELVTARRDGRGWPRAIWSAGLACLPLAVPIVIMLAQSGTASAGVAQWFSWLLKLFFVAAILRDQHLGFDIASVMLLYGLVLCGLRGAGFRMEARLACASGLLFCVFLLMPGMVMGSSFTDMRLLPCALALAILSLSPTTTNHRHLTMVALAALAFLGTRLAVQTVSWARLEERLQDQLAAIDHIPRGSRVVALADLPCETQWTSRRMDHLGMMAIVRRDAFVNGLWDIPSSQLRIHRPEAGGFVYAGSQALFAPGCRYDEGYDLQRALATIPYAAFDLVWLIDTPRVKWPTDARLRLVWSTDRGALYRVVHRAAE</sequence>
<feature type="transmembrane region" description="Helical" evidence="1">
    <location>
        <begin position="144"/>
        <end position="164"/>
    </location>
</feature>
<reference evidence="2 3" key="1">
    <citation type="submission" date="2018-04" db="EMBL/GenBank/DDBJ databases">
        <title>Genomic Encyclopedia of Type Strains, Phase III (KMG-III): the genomes of soil and plant-associated and newly described type strains.</title>
        <authorList>
            <person name="Whitman W."/>
        </authorList>
    </citation>
    <scope>NUCLEOTIDE SEQUENCE [LARGE SCALE GENOMIC DNA]</scope>
    <source>
        <strain evidence="2 3">NW12</strain>
    </source>
</reference>
<feature type="transmembrane region" description="Helical" evidence="1">
    <location>
        <begin position="217"/>
        <end position="237"/>
    </location>
</feature>
<dbReference type="AlphaFoldDB" id="A0A2T4YR72"/>
<gene>
    <name evidence="2" type="ORF">C8J24_2251</name>
</gene>
<dbReference type="Proteomes" id="UP000240996">
    <property type="component" value="Unassembled WGS sequence"/>
</dbReference>
<keyword evidence="3" id="KW-1185">Reference proteome</keyword>
<feature type="transmembrane region" description="Helical" evidence="1">
    <location>
        <begin position="298"/>
        <end position="317"/>
    </location>
</feature>
<protein>
    <recommendedName>
        <fullName evidence="4">Glucosyltransferase GtrII-like protein</fullName>
    </recommendedName>
</protein>
<dbReference type="EMBL" id="PZZN01000002">
    <property type="protein sequence ID" value="PTM46017.1"/>
    <property type="molecule type" value="Genomic_DNA"/>
</dbReference>
<keyword evidence="1" id="KW-0472">Membrane</keyword>
<name>A0A2T4YR72_9SPHN</name>
<dbReference type="RefSeq" id="WP_107932340.1">
    <property type="nucleotide sequence ID" value="NZ_PZZN01000002.1"/>
</dbReference>
<evidence type="ECO:0000313" key="2">
    <source>
        <dbReference type="EMBL" id="PTM46017.1"/>
    </source>
</evidence>
<keyword evidence="1" id="KW-0812">Transmembrane</keyword>